<dbReference type="AlphaFoldDB" id="A0A3B0VTB2"/>
<evidence type="ECO:0000256" key="4">
    <source>
        <dbReference type="ARBA" id="ARBA00022692"/>
    </source>
</evidence>
<dbReference type="InterPro" id="IPR022646">
    <property type="entry name" value="SecD/SecF_CS"/>
</dbReference>
<dbReference type="InterPro" id="IPR022813">
    <property type="entry name" value="SecD/SecF_arch_bac"/>
</dbReference>
<dbReference type="InterPro" id="IPR001036">
    <property type="entry name" value="Acrflvin-R"/>
</dbReference>
<dbReference type="PRINTS" id="PR00702">
    <property type="entry name" value="ACRIFLAVINRP"/>
</dbReference>
<dbReference type="EMBL" id="UOFB01000165">
    <property type="protein sequence ID" value="VAW46908.1"/>
    <property type="molecule type" value="Genomic_DNA"/>
</dbReference>
<organism evidence="14">
    <name type="scientific">hydrothermal vent metagenome</name>
    <dbReference type="NCBI Taxonomy" id="652676"/>
    <lineage>
        <taxon>unclassified sequences</taxon>
        <taxon>metagenomes</taxon>
        <taxon>ecological metagenomes</taxon>
    </lineage>
</organism>
<evidence type="ECO:0000256" key="7">
    <source>
        <dbReference type="ARBA" id="ARBA00023010"/>
    </source>
</evidence>
<keyword evidence="8 9" id="KW-0472">Membrane</keyword>
<keyword evidence="3" id="KW-1003">Cell membrane</keyword>
<evidence type="ECO:0000259" key="12">
    <source>
        <dbReference type="Pfam" id="PF21760"/>
    </source>
</evidence>
<evidence type="ECO:0000259" key="13">
    <source>
        <dbReference type="Pfam" id="PF22599"/>
    </source>
</evidence>
<dbReference type="FunFam" id="3.30.1360.200:FF:000001">
    <property type="entry name" value="Protein translocase subunit SecD"/>
    <property type="match status" value="1"/>
</dbReference>
<comment type="subcellular location">
    <subcellularLocation>
        <location evidence="1">Cell membrane</location>
        <topology evidence="1">Multi-pass membrane protein</topology>
    </subcellularLocation>
</comment>
<evidence type="ECO:0000259" key="11">
    <source>
        <dbReference type="Pfam" id="PF13721"/>
    </source>
</evidence>
<dbReference type="NCBIfam" id="TIGR00916">
    <property type="entry name" value="2A0604s01"/>
    <property type="match status" value="1"/>
</dbReference>
<dbReference type="InterPro" id="IPR048631">
    <property type="entry name" value="SecD_1st"/>
</dbReference>
<feature type="domain" description="SecDF P1 head subdomain" evidence="13">
    <location>
        <begin position="316"/>
        <end position="445"/>
    </location>
</feature>
<dbReference type="Pfam" id="PF22599">
    <property type="entry name" value="SecDF_P1_head"/>
    <property type="match status" value="1"/>
</dbReference>
<dbReference type="GO" id="GO:0006886">
    <property type="term" value="P:intracellular protein transport"/>
    <property type="evidence" value="ECO:0007669"/>
    <property type="project" value="InterPro"/>
</dbReference>
<keyword evidence="5" id="KW-0653">Protein transport</keyword>
<evidence type="ECO:0000256" key="2">
    <source>
        <dbReference type="ARBA" id="ARBA00022448"/>
    </source>
</evidence>
<dbReference type="GO" id="GO:0005886">
    <property type="term" value="C:plasma membrane"/>
    <property type="evidence" value="ECO:0007669"/>
    <property type="project" value="UniProtKB-SubCell"/>
</dbReference>
<dbReference type="Pfam" id="PF02355">
    <property type="entry name" value="SecD_SecF_C"/>
    <property type="match status" value="1"/>
</dbReference>
<dbReference type="Pfam" id="PF07549">
    <property type="entry name" value="Sec_GG"/>
    <property type="match status" value="1"/>
</dbReference>
<dbReference type="Gene3D" id="1.20.1640.10">
    <property type="entry name" value="Multidrug efflux transporter AcrB transmembrane domain"/>
    <property type="match status" value="1"/>
</dbReference>
<feature type="transmembrane region" description="Helical" evidence="9">
    <location>
        <begin position="591"/>
        <end position="615"/>
    </location>
</feature>
<accession>A0A3B0VTB2</accession>
<feature type="domain" description="SecD export protein N-terminal TM" evidence="11">
    <location>
        <begin position="11"/>
        <end position="111"/>
    </location>
</feature>
<evidence type="ECO:0000259" key="10">
    <source>
        <dbReference type="Pfam" id="PF02355"/>
    </source>
</evidence>
<evidence type="ECO:0000313" key="14">
    <source>
        <dbReference type="EMBL" id="VAW46908.1"/>
    </source>
</evidence>
<protein>
    <submittedName>
        <fullName evidence="14">Protein translocase subunit SecD</fullName>
    </submittedName>
</protein>
<evidence type="ECO:0000256" key="6">
    <source>
        <dbReference type="ARBA" id="ARBA00022989"/>
    </source>
</evidence>
<gene>
    <name evidence="14" type="ORF">MNBD_GAMMA04-2279</name>
</gene>
<dbReference type="SUPFAM" id="SSF82866">
    <property type="entry name" value="Multidrug efflux transporter AcrB transmembrane domain"/>
    <property type="match status" value="1"/>
</dbReference>
<dbReference type="InterPro" id="IPR054384">
    <property type="entry name" value="SecDF_P1_head"/>
</dbReference>
<feature type="transmembrane region" description="Helical" evidence="9">
    <location>
        <begin position="517"/>
        <end position="538"/>
    </location>
</feature>
<evidence type="ECO:0000256" key="5">
    <source>
        <dbReference type="ARBA" id="ARBA00022927"/>
    </source>
</evidence>
<keyword evidence="4 9" id="KW-0812">Transmembrane</keyword>
<dbReference type="Pfam" id="PF13721">
    <property type="entry name" value="SecD-TM1"/>
    <property type="match status" value="1"/>
</dbReference>
<name>A0A3B0VTB2_9ZZZZ</name>
<keyword evidence="2" id="KW-0813">Transport</keyword>
<evidence type="ECO:0000256" key="1">
    <source>
        <dbReference type="ARBA" id="ARBA00004651"/>
    </source>
</evidence>
<dbReference type="Gene3D" id="3.30.70.3400">
    <property type="match status" value="1"/>
</dbReference>
<sequence>MFQTQQKIISNKYPAWKYLLLIVVMIVGITYALPNLFGEDPAVQISPAKSVTFNADTQEQVAKALELANVPVKSSVFEGGRFLIRFEGTEDQLKAKSVLKELLGRKAVVALNLAPATPDLLRSIGAAPMYLGLDLRGGVHFLMDVDMEVAVSKAYLRYVDEIKSVLREHKIRYLAVEMDGETLAVKFKDLPTMEAGLAVLNEKYSERFILKPNKETSSPQVQLRFTDQTIAETQKFALQQNITTLRNRVNELAVAEPVIQQQGDRRIVVQLPGIQDTARAKEILGATATLEFRMVEERGDAYRAEKTGYAPHGSIVYQFRDGRPILLKRGTVVDGENVVSASSGLDPEQGSAMVNVSLDGVGGRKMLANTKKNVGNRMAVVFIERRVETVMENGVKVKKRIITKDVINAAVIRGQFGDRFQITGLDSPQEAQDLALLLRAGALAAPMEIVEERTVGPSLGQDNINQGFMSVIVGFILVLIMMAWRYKYFGMVANVALALNLVVIVAVLSMLQATLTLPGIAGIVLTVGMAVDANVLIFERIREELRIRGTSIQAAIHSGYEKAFVTIADANITTLLAAVVLFSFGTGPIKGFAITLSIGIITSMFTAIVGTRAVINLMYGNKRVEKLSI</sequence>
<feature type="domain" description="Protein export membrane protein SecD/SecF C-terminal" evidence="10">
    <location>
        <begin position="447"/>
        <end position="610"/>
    </location>
</feature>
<proteinExistence type="inferred from homology"/>
<keyword evidence="6 9" id="KW-1133">Transmembrane helix</keyword>
<evidence type="ECO:0000256" key="9">
    <source>
        <dbReference type="SAM" id="Phobius"/>
    </source>
</evidence>
<dbReference type="FunFam" id="3.30.70.3400:FF:000003">
    <property type="entry name" value="Preprotein translocase subunit SecD"/>
    <property type="match status" value="1"/>
</dbReference>
<dbReference type="PANTHER" id="PTHR30081:SF1">
    <property type="entry name" value="PROTEIN TRANSLOCASE SUBUNIT SECD"/>
    <property type="match status" value="1"/>
</dbReference>
<dbReference type="PANTHER" id="PTHR30081">
    <property type="entry name" value="PROTEIN-EXPORT MEMBRANE PROTEIN SEC"/>
    <property type="match status" value="1"/>
</dbReference>
<dbReference type="InterPro" id="IPR055344">
    <property type="entry name" value="SecD_SecF_C_bact"/>
</dbReference>
<dbReference type="GO" id="GO:0015450">
    <property type="term" value="F:protein-transporting ATPase activity"/>
    <property type="evidence" value="ECO:0007669"/>
    <property type="project" value="InterPro"/>
</dbReference>
<keyword evidence="7" id="KW-0811">Translocation</keyword>
<feature type="transmembrane region" description="Helical" evidence="9">
    <location>
        <begin position="467"/>
        <end position="484"/>
    </location>
</feature>
<evidence type="ECO:0000256" key="8">
    <source>
        <dbReference type="ARBA" id="ARBA00023136"/>
    </source>
</evidence>
<reference evidence="14" key="1">
    <citation type="submission" date="2018-06" db="EMBL/GenBank/DDBJ databases">
        <authorList>
            <person name="Zhirakovskaya E."/>
        </authorList>
    </citation>
    <scope>NUCLEOTIDE SEQUENCE</scope>
</reference>
<evidence type="ECO:0000256" key="3">
    <source>
        <dbReference type="ARBA" id="ARBA00022475"/>
    </source>
</evidence>
<dbReference type="NCBIfam" id="TIGR01129">
    <property type="entry name" value="secD"/>
    <property type="match status" value="1"/>
</dbReference>
<feature type="transmembrane region" description="Helical" evidence="9">
    <location>
        <begin position="563"/>
        <end position="585"/>
    </location>
</feature>
<dbReference type="Gene3D" id="3.30.1360.200">
    <property type="match status" value="1"/>
</dbReference>
<dbReference type="InterPro" id="IPR048634">
    <property type="entry name" value="SecD_SecF_C"/>
</dbReference>
<dbReference type="Pfam" id="PF21760">
    <property type="entry name" value="SecD_1st"/>
    <property type="match status" value="1"/>
</dbReference>
<dbReference type="HAMAP" id="MF_01463_B">
    <property type="entry name" value="SecD_B"/>
    <property type="match status" value="1"/>
</dbReference>
<dbReference type="FunFam" id="1.20.1640.10:FF:000004">
    <property type="entry name" value="Protein translocase subunit SecD"/>
    <property type="match status" value="1"/>
</dbReference>
<feature type="domain" description="Protein translocase subunit SecDF P1" evidence="12">
    <location>
        <begin position="238"/>
        <end position="296"/>
    </location>
</feature>
<dbReference type="InterPro" id="IPR027398">
    <property type="entry name" value="SecD-TM"/>
</dbReference>
<feature type="transmembrane region" description="Helical" evidence="9">
    <location>
        <begin position="491"/>
        <end position="511"/>
    </location>
</feature>
<feature type="transmembrane region" description="Helical" evidence="9">
    <location>
        <begin position="15"/>
        <end position="33"/>
    </location>
</feature>
<dbReference type="InterPro" id="IPR005791">
    <property type="entry name" value="SecD"/>
</dbReference>